<keyword evidence="2" id="KW-1185">Reference proteome</keyword>
<proteinExistence type="predicted"/>
<sequence length="158" mass="17708">MEKKEVILSYLENSPTPSNSRRSAGKITARILRGRENLCFGWIAQNATIFGYSAGGLRVFINLGYGSRGHAYEWIRDEARMSNLHFKPVCKPSTKPSMGIFRLQEIDENWKFWHVQTLNLASNGSPGGCLFVSLSGVCPLKGSSWSHKTRRICPLGME</sequence>
<name>A0AAN7GMR7_9MYRT</name>
<organism evidence="1 2">
    <name type="scientific">Trapa incisa</name>
    <dbReference type="NCBI Taxonomy" id="236973"/>
    <lineage>
        <taxon>Eukaryota</taxon>
        <taxon>Viridiplantae</taxon>
        <taxon>Streptophyta</taxon>
        <taxon>Embryophyta</taxon>
        <taxon>Tracheophyta</taxon>
        <taxon>Spermatophyta</taxon>
        <taxon>Magnoliopsida</taxon>
        <taxon>eudicotyledons</taxon>
        <taxon>Gunneridae</taxon>
        <taxon>Pentapetalae</taxon>
        <taxon>rosids</taxon>
        <taxon>malvids</taxon>
        <taxon>Myrtales</taxon>
        <taxon>Lythraceae</taxon>
        <taxon>Trapa</taxon>
    </lineage>
</organism>
<gene>
    <name evidence="1" type="ORF">SAY87_011306</name>
</gene>
<comment type="caution">
    <text evidence="1">The sequence shown here is derived from an EMBL/GenBank/DDBJ whole genome shotgun (WGS) entry which is preliminary data.</text>
</comment>
<reference evidence="1 2" key="1">
    <citation type="journal article" date="2023" name="Hortic Res">
        <title>Pangenome of water caltrop reveals structural variations and asymmetric subgenome divergence after allopolyploidization.</title>
        <authorList>
            <person name="Zhang X."/>
            <person name="Chen Y."/>
            <person name="Wang L."/>
            <person name="Yuan Y."/>
            <person name="Fang M."/>
            <person name="Shi L."/>
            <person name="Lu R."/>
            <person name="Comes H.P."/>
            <person name="Ma Y."/>
            <person name="Chen Y."/>
            <person name="Huang G."/>
            <person name="Zhou Y."/>
            <person name="Zheng Z."/>
            <person name="Qiu Y."/>
        </authorList>
    </citation>
    <scope>NUCLEOTIDE SEQUENCE [LARGE SCALE GENOMIC DNA]</scope>
    <source>
        <tissue evidence="1">Roots</tissue>
    </source>
</reference>
<evidence type="ECO:0000313" key="2">
    <source>
        <dbReference type="Proteomes" id="UP001345219"/>
    </source>
</evidence>
<dbReference type="AlphaFoldDB" id="A0AAN7GMR7"/>
<evidence type="ECO:0000313" key="1">
    <source>
        <dbReference type="EMBL" id="KAK4744994.1"/>
    </source>
</evidence>
<dbReference type="Proteomes" id="UP001345219">
    <property type="component" value="Chromosome 9"/>
</dbReference>
<dbReference type="EMBL" id="JAXIOK010000022">
    <property type="protein sequence ID" value="KAK4744994.1"/>
    <property type="molecule type" value="Genomic_DNA"/>
</dbReference>
<accession>A0AAN7GMR7</accession>
<protein>
    <submittedName>
        <fullName evidence="1">Uncharacterized protein</fullName>
    </submittedName>
</protein>